<dbReference type="PANTHER" id="PTHR30487">
    <property type="entry name" value="TYPE 4 PREPILIN-LIKE PROTEINS LEADER PEPTIDE-PROCESSING ENZYME"/>
    <property type="match status" value="1"/>
</dbReference>
<dbReference type="Pfam" id="PF01478">
    <property type="entry name" value="Peptidase_A24"/>
    <property type="match status" value="1"/>
</dbReference>
<protein>
    <submittedName>
        <fullName evidence="4">A24 family peptidase</fullName>
        <ecNumber evidence="4">3.4.23.-</ecNumber>
    </submittedName>
</protein>
<reference evidence="4 5" key="1">
    <citation type="submission" date="2023-05" db="EMBL/GenBank/DDBJ databases">
        <title>Glutamicibacter sp. B1, complete genome.</title>
        <authorList>
            <person name="Long Y.H."/>
            <person name="Fang T."/>
            <person name="Li X.Y."/>
        </authorList>
    </citation>
    <scope>NUCLEOTIDE SEQUENCE [LARGE SCALE GENOMIC DNA]</scope>
    <source>
        <strain evidence="4 5">B1</strain>
    </source>
</reference>
<keyword evidence="2" id="KW-0812">Transmembrane</keyword>
<evidence type="ECO:0000259" key="3">
    <source>
        <dbReference type="Pfam" id="PF01478"/>
    </source>
</evidence>
<comment type="similarity">
    <text evidence="1">Belongs to the peptidase A24 family.</text>
</comment>
<dbReference type="Proteomes" id="UP001486888">
    <property type="component" value="Chromosome"/>
</dbReference>
<dbReference type="InterPro" id="IPR050882">
    <property type="entry name" value="Prepilin_peptidase/N-MTase"/>
</dbReference>
<organism evidence="4 5">
    <name type="scientific">Glutamicibacter ectropisis</name>
    <dbReference type="NCBI Taxonomy" id="3046593"/>
    <lineage>
        <taxon>Bacteria</taxon>
        <taxon>Bacillati</taxon>
        <taxon>Actinomycetota</taxon>
        <taxon>Actinomycetes</taxon>
        <taxon>Micrococcales</taxon>
        <taxon>Micrococcaceae</taxon>
        <taxon>Glutamicibacter</taxon>
    </lineage>
</organism>
<keyword evidence="5" id="KW-1185">Reference proteome</keyword>
<keyword evidence="2" id="KW-1133">Transmembrane helix</keyword>
<feature type="transmembrane region" description="Helical" evidence="2">
    <location>
        <begin position="74"/>
        <end position="99"/>
    </location>
</feature>
<evidence type="ECO:0000256" key="1">
    <source>
        <dbReference type="ARBA" id="ARBA00005801"/>
    </source>
</evidence>
<evidence type="ECO:0000256" key="2">
    <source>
        <dbReference type="SAM" id="Phobius"/>
    </source>
</evidence>
<dbReference type="GO" id="GO:0006465">
    <property type="term" value="P:signal peptide processing"/>
    <property type="evidence" value="ECO:0007669"/>
    <property type="project" value="TreeGrafter"/>
</dbReference>
<evidence type="ECO:0000313" key="5">
    <source>
        <dbReference type="Proteomes" id="UP001486888"/>
    </source>
</evidence>
<dbReference type="EC" id="3.4.23.-" evidence="4"/>
<feature type="transmembrane region" description="Helical" evidence="2">
    <location>
        <begin position="147"/>
        <end position="166"/>
    </location>
</feature>
<feature type="transmembrane region" description="Helical" evidence="2">
    <location>
        <begin position="46"/>
        <end position="68"/>
    </location>
</feature>
<dbReference type="GO" id="GO:0005886">
    <property type="term" value="C:plasma membrane"/>
    <property type="evidence" value="ECO:0007669"/>
    <property type="project" value="TreeGrafter"/>
</dbReference>
<feature type="transmembrane region" description="Helical" evidence="2">
    <location>
        <begin position="15"/>
        <end position="34"/>
    </location>
</feature>
<dbReference type="InterPro" id="IPR000045">
    <property type="entry name" value="Prepilin_IV_endopep_pep"/>
</dbReference>
<dbReference type="GO" id="GO:0004190">
    <property type="term" value="F:aspartic-type endopeptidase activity"/>
    <property type="evidence" value="ECO:0007669"/>
    <property type="project" value="InterPro"/>
</dbReference>
<dbReference type="RefSeq" id="WP_345473087.1">
    <property type="nucleotide sequence ID" value="NZ_CP125942.1"/>
</dbReference>
<gene>
    <name evidence="4" type="ORF">QMQ05_03645</name>
</gene>
<dbReference type="AlphaFoldDB" id="A0AAU6WFH1"/>
<dbReference type="Gene3D" id="1.20.120.1220">
    <property type="match status" value="1"/>
</dbReference>
<dbReference type="EMBL" id="CP125942">
    <property type="protein sequence ID" value="XAO46637.1"/>
    <property type="molecule type" value="Genomic_DNA"/>
</dbReference>
<keyword evidence="2" id="KW-0472">Membrane</keyword>
<feature type="transmembrane region" description="Helical" evidence="2">
    <location>
        <begin position="111"/>
        <end position="135"/>
    </location>
</feature>
<sequence>MSEIWSVAQSGPVEGVVVALQLLCFIVFGFLLSKEDISSHRLPNRLVGYWFLASVVLILSLGASHFGLPGILQGFLGMLFLGGGYLLMSLISAGAMGIGDVKLAGVLGLNLGIYSLSALFLATLLTFVAATLWVIGGVIVRKLTLKSAVPFGPFMILGAFAVLLVAR</sequence>
<proteinExistence type="inferred from homology"/>
<name>A0AAU6WFH1_9MICC</name>
<keyword evidence="4" id="KW-0378">Hydrolase</keyword>
<accession>A0AAU6WFH1</accession>
<dbReference type="KEGG" id="gey:QMQ05_03645"/>
<evidence type="ECO:0000313" key="4">
    <source>
        <dbReference type="EMBL" id="XAO46637.1"/>
    </source>
</evidence>
<feature type="domain" description="Prepilin type IV endopeptidase peptidase" evidence="3">
    <location>
        <begin position="24"/>
        <end position="134"/>
    </location>
</feature>
<dbReference type="PANTHER" id="PTHR30487:SF0">
    <property type="entry name" value="PREPILIN LEADER PEPTIDASE_N-METHYLTRANSFERASE-RELATED"/>
    <property type="match status" value="1"/>
</dbReference>